<evidence type="ECO:0000313" key="3">
    <source>
        <dbReference type="Proteomes" id="UP001328107"/>
    </source>
</evidence>
<dbReference type="SUPFAM" id="SSF55486">
    <property type="entry name" value="Metalloproteases ('zincins'), catalytic domain"/>
    <property type="match status" value="1"/>
</dbReference>
<dbReference type="GO" id="GO:0008237">
    <property type="term" value="F:metallopeptidase activity"/>
    <property type="evidence" value="ECO:0007669"/>
    <property type="project" value="InterPro"/>
</dbReference>
<dbReference type="AlphaFoldDB" id="A0AAN5CC57"/>
<protein>
    <recommendedName>
        <fullName evidence="1">Peptidase M1 membrane alanine aminopeptidase domain-containing protein</fullName>
    </recommendedName>
</protein>
<dbReference type="Proteomes" id="UP001328107">
    <property type="component" value="Unassembled WGS sequence"/>
</dbReference>
<proteinExistence type="predicted"/>
<name>A0AAN5CC57_9BILA</name>
<evidence type="ECO:0000259" key="1">
    <source>
        <dbReference type="Pfam" id="PF01433"/>
    </source>
</evidence>
<reference evidence="3" key="1">
    <citation type="submission" date="2022-10" db="EMBL/GenBank/DDBJ databases">
        <title>Genome assembly of Pristionchus species.</title>
        <authorList>
            <person name="Yoshida K."/>
            <person name="Sommer R.J."/>
        </authorList>
    </citation>
    <scope>NUCLEOTIDE SEQUENCE [LARGE SCALE GENOMIC DNA]</scope>
    <source>
        <strain evidence="3">RS5460</strain>
    </source>
</reference>
<accession>A0AAN5CC57</accession>
<dbReference type="EMBL" id="BTRK01000002">
    <property type="protein sequence ID" value="GMR35916.1"/>
    <property type="molecule type" value="Genomic_DNA"/>
</dbReference>
<dbReference type="GO" id="GO:0008270">
    <property type="term" value="F:zinc ion binding"/>
    <property type="evidence" value="ECO:0007669"/>
    <property type="project" value="InterPro"/>
</dbReference>
<dbReference type="InterPro" id="IPR027268">
    <property type="entry name" value="Peptidase_M4/M1_CTD_sf"/>
</dbReference>
<dbReference type="Gene3D" id="1.10.390.10">
    <property type="entry name" value="Neutral Protease Domain 2"/>
    <property type="match status" value="1"/>
</dbReference>
<dbReference type="Pfam" id="PF01433">
    <property type="entry name" value="Peptidase_M1"/>
    <property type="match status" value="1"/>
</dbReference>
<organism evidence="2 3">
    <name type="scientific">Pristionchus mayeri</name>
    <dbReference type="NCBI Taxonomy" id="1317129"/>
    <lineage>
        <taxon>Eukaryota</taxon>
        <taxon>Metazoa</taxon>
        <taxon>Ecdysozoa</taxon>
        <taxon>Nematoda</taxon>
        <taxon>Chromadorea</taxon>
        <taxon>Rhabditida</taxon>
        <taxon>Rhabditina</taxon>
        <taxon>Diplogasteromorpha</taxon>
        <taxon>Diplogasteroidea</taxon>
        <taxon>Neodiplogasteridae</taxon>
        <taxon>Pristionchus</taxon>
    </lineage>
</organism>
<sequence length="96" mass="11226">FQGSQVLRMIRRFVGEEVFDRAIKNYLLENSYGNGDATKVINCLLDSYEGDREVLKKMLYEPGVALLMMERTEDRVQISQTRLHASYFNEDLRDSK</sequence>
<comment type="caution">
    <text evidence="2">The sequence shown here is derived from an EMBL/GenBank/DDBJ whole genome shotgun (WGS) entry which is preliminary data.</text>
</comment>
<feature type="non-terminal residue" evidence="2">
    <location>
        <position position="1"/>
    </location>
</feature>
<dbReference type="InterPro" id="IPR014782">
    <property type="entry name" value="Peptidase_M1_dom"/>
</dbReference>
<feature type="domain" description="Peptidase M1 membrane alanine aminopeptidase" evidence="1">
    <location>
        <begin position="2"/>
        <end position="49"/>
    </location>
</feature>
<gene>
    <name evidence="2" type="ORF">PMAYCL1PPCAC_06111</name>
</gene>
<feature type="non-terminal residue" evidence="2">
    <location>
        <position position="96"/>
    </location>
</feature>
<keyword evidence="3" id="KW-1185">Reference proteome</keyword>
<evidence type="ECO:0000313" key="2">
    <source>
        <dbReference type="EMBL" id="GMR35916.1"/>
    </source>
</evidence>